<evidence type="ECO:0000313" key="2">
    <source>
        <dbReference type="EMBL" id="HJC66109.1"/>
    </source>
</evidence>
<dbReference type="GO" id="GO:0003677">
    <property type="term" value="F:DNA binding"/>
    <property type="evidence" value="ECO:0007669"/>
    <property type="project" value="InterPro"/>
</dbReference>
<feature type="domain" description="Transposase IS4-like" evidence="1">
    <location>
        <begin position="157"/>
        <end position="388"/>
    </location>
</feature>
<dbReference type="SUPFAM" id="SSF53098">
    <property type="entry name" value="Ribonuclease H-like"/>
    <property type="match status" value="1"/>
</dbReference>
<dbReference type="GO" id="GO:0004803">
    <property type="term" value="F:transposase activity"/>
    <property type="evidence" value="ECO:0007669"/>
    <property type="project" value="InterPro"/>
</dbReference>
<accession>A0A9D2PTH3</accession>
<proteinExistence type="predicted"/>
<dbReference type="Pfam" id="PF01609">
    <property type="entry name" value="DDE_Tnp_1"/>
    <property type="match status" value="1"/>
</dbReference>
<dbReference type="InterPro" id="IPR002559">
    <property type="entry name" value="Transposase_11"/>
</dbReference>
<dbReference type="PANTHER" id="PTHR34614:SF2">
    <property type="entry name" value="TRANSPOSASE IS4-LIKE DOMAIN-CONTAINING PROTEIN"/>
    <property type="match status" value="1"/>
</dbReference>
<feature type="non-terminal residue" evidence="2">
    <location>
        <position position="1"/>
    </location>
</feature>
<dbReference type="EMBL" id="DWWB01000022">
    <property type="protein sequence ID" value="HJC66109.1"/>
    <property type="molecule type" value="Genomic_DNA"/>
</dbReference>
<comment type="caution">
    <text evidence="2">The sequence shown here is derived from an EMBL/GenBank/DDBJ whole genome shotgun (WGS) entry which is preliminary data.</text>
</comment>
<dbReference type="AlphaFoldDB" id="A0A9D2PTH3"/>
<dbReference type="PANTHER" id="PTHR34614">
    <property type="match status" value="1"/>
</dbReference>
<organism evidence="2 3">
    <name type="scientific">Candidatus Enterocloster excrementigallinarum</name>
    <dbReference type="NCBI Taxonomy" id="2838558"/>
    <lineage>
        <taxon>Bacteria</taxon>
        <taxon>Bacillati</taxon>
        <taxon>Bacillota</taxon>
        <taxon>Clostridia</taxon>
        <taxon>Lachnospirales</taxon>
        <taxon>Lachnospiraceae</taxon>
        <taxon>Enterocloster</taxon>
    </lineage>
</organism>
<sequence>NGHYYVYMYQSVQLPSGKWGKKTGKSIGTIIADKGFIPNRNYHLYEGTQSQDEITVLEYGQYALIGEIAHDVLTSLERHFPADRACQIFAYASILYANGFVHQDQVHRYYEQSWLSQEYKTVPFQMGKTALGSLLDNLGRRTTRVVRYEEENIRESSSAIAIDGHAIRSCSDENDLGESGYKFLQLKGEQVNLLMGYDINTGMPLFARMFRGSCSDKATIEDLADLFAFSGILFVVDRGFYSKKNLRILSANDNSYIIPVPSHTDVFKTAMTGLQYMDEFYYRSGKKHSRIEYTSKRISETEHVYVFRDIDENEKCRFNYQHCIELGKDGYTWEKFEQNKEYFGVYVLQSNAAFSAEEVFTGYKKRWGIETLYQYLKNKGNFNDLMIQDYYKEQGFAFIMLVTGQIHQRMLAAVKSLNNSTMSVHDVLLMARYLKMERRGNNWNLKNARKRDLQILERMGFKPKLMVSDIRNACISVKT</sequence>
<dbReference type="InterPro" id="IPR012337">
    <property type="entry name" value="RNaseH-like_sf"/>
</dbReference>
<dbReference type="Proteomes" id="UP000823863">
    <property type="component" value="Unassembled WGS sequence"/>
</dbReference>
<reference evidence="2" key="2">
    <citation type="submission" date="2021-04" db="EMBL/GenBank/DDBJ databases">
        <authorList>
            <person name="Gilroy R."/>
        </authorList>
    </citation>
    <scope>NUCLEOTIDE SEQUENCE</scope>
    <source>
        <strain evidence="2">CHK198-12963</strain>
    </source>
</reference>
<evidence type="ECO:0000313" key="3">
    <source>
        <dbReference type="Proteomes" id="UP000823863"/>
    </source>
</evidence>
<gene>
    <name evidence="2" type="ORF">H9931_05225</name>
</gene>
<protein>
    <submittedName>
        <fullName evidence="2">Transposase</fullName>
    </submittedName>
</protein>
<dbReference type="GO" id="GO:0006313">
    <property type="term" value="P:DNA transposition"/>
    <property type="evidence" value="ECO:0007669"/>
    <property type="project" value="InterPro"/>
</dbReference>
<name>A0A9D2PTH3_9FIRM</name>
<evidence type="ECO:0000259" key="1">
    <source>
        <dbReference type="Pfam" id="PF01609"/>
    </source>
</evidence>
<reference evidence="2" key="1">
    <citation type="journal article" date="2021" name="PeerJ">
        <title>Extensive microbial diversity within the chicken gut microbiome revealed by metagenomics and culture.</title>
        <authorList>
            <person name="Gilroy R."/>
            <person name="Ravi A."/>
            <person name="Getino M."/>
            <person name="Pursley I."/>
            <person name="Horton D.L."/>
            <person name="Alikhan N.F."/>
            <person name="Baker D."/>
            <person name="Gharbi K."/>
            <person name="Hall N."/>
            <person name="Watson M."/>
            <person name="Adriaenssens E.M."/>
            <person name="Foster-Nyarko E."/>
            <person name="Jarju S."/>
            <person name="Secka A."/>
            <person name="Antonio M."/>
            <person name="Oren A."/>
            <person name="Chaudhuri R.R."/>
            <person name="La Ragione R."/>
            <person name="Hildebrand F."/>
            <person name="Pallen M.J."/>
        </authorList>
    </citation>
    <scope>NUCLEOTIDE SEQUENCE</scope>
    <source>
        <strain evidence="2">CHK198-12963</strain>
    </source>
</reference>